<accession>A0AAE0BJ23</accession>
<name>A0AAE0BJ23_9CHLO</name>
<dbReference type="Proteomes" id="UP001190700">
    <property type="component" value="Unassembled WGS sequence"/>
</dbReference>
<evidence type="ECO:0000313" key="1">
    <source>
        <dbReference type="EMBL" id="KAK3237377.1"/>
    </source>
</evidence>
<organism evidence="1 2">
    <name type="scientific">Cymbomonas tetramitiformis</name>
    <dbReference type="NCBI Taxonomy" id="36881"/>
    <lineage>
        <taxon>Eukaryota</taxon>
        <taxon>Viridiplantae</taxon>
        <taxon>Chlorophyta</taxon>
        <taxon>Pyramimonadophyceae</taxon>
        <taxon>Pyramimonadales</taxon>
        <taxon>Pyramimonadaceae</taxon>
        <taxon>Cymbomonas</taxon>
    </lineage>
</organism>
<dbReference type="AlphaFoldDB" id="A0AAE0BJ23"/>
<dbReference type="EMBL" id="LGRX02034617">
    <property type="protein sequence ID" value="KAK3237377.1"/>
    <property type="molecule type" value="Genomic_DNA"/>
</dbReference>
<proteinExistence type="predicted"/>
<sequence>MPASAMIDKNSLISLIVVQKRHTTGVKKEVIKPSEKKAVKKVVSQGPKGPIIRQRLQRDTQDDAEIGEGEGRLHWPTVDEEYAISYVFKGAFKKTIVDCEGNQLEYAGDGFYGLKHKQQYELRIEEDPDAEKSGPIDIVNAEGVGSRRALDGDDKSSCSCIEGNPCAVPYNCLNWENRFEIAEKVMKNKGMKA</sequence>
<protein>
    <submittedName>
        <fullName evidence="1">Uncharacterized protein</fullName>
    </submittedName>
</protein>
<gene>
    <name evidence="1" type="ORF">CYMTET_52542</name>
</gene>
<reference evidence="1 2" key="1">
    <citation type="journal article" date="2015" name="Genome Biol. Evol.">
        <title>Comparative Genomics of a Bacterivorous Green Alga Reveals Evolutionary Causalities and Consequences of Phago-Mixotrophic Mode of Nutrition.</title>
        <authorList>
            <person name="Burns J.A."/>
            <person name="Paasch A."/>
            <person name="Narechania A."/>
            <person name="Kim E."/>
        </authorList>
    </citation>
    <scope>NUCLEOTIDE SEQUENCE [LARGE SCALE GENOMIC DNA]</scope>
    <source>
        <strain evidence="1 2">PLY_AMNH</strain>
    </source>
</reference>
<keyword evidence="2" id="KW-1185">Reference proteome</keyword>
<evidence type="ECO:0000313" key="2">
    <source>
        <dbReference type="Proteomes" id="UP001190700"/>
    </source>
</evidence>
<comment type="caution">
    <text evidence="1">The sequence shown here is derived from an EMBL/GenBank/DDBJ whole genome shotgun (WGS) entry which is preliminary data.</text>
</comment>